<dbReference type="EMBL" id="WNZX01000001">
    <property type="protein sequence ID" value="MUG69274.1"/>
    <property type="molecule type" value="Genomic_DNA"/>
</dbReference>
<dbReference type="GO" id="GO:0030527">
    <property type="term" value="F:structural constituent of chromatin"/>
    <property type="evidence" value="ECO:0007669"/>
    <property type="project" value="InterPro"/>
</dbReference>
<dbReference type="CDD" id="cd13831">
    <property type="entry name" value="HU"/>
    <property type="match status" value="1"/>
</dbReference>
<dbReference type="Proteomes" id="UP000450917">
    <property type="component" value="Unassembled WGS sequence"/>
</dbReference>
<comment type="similarity">
    <text evidence="1 4">Belongs to the bacterial histone-like protein family.</text>
</comment>
<dbReference type="PANTHER" id="PTHR33175:SF3">
    <property type="entry name" value="DNA-BINDING PROTEIN HU-BETA"/>
    <property type="match status" value="1"/>
</dbReference>
<gene>
    <name evidence="5" type="ORF">GNP93_01150</name>
</gene>
<keyword evidence="6" id="KW-1185">Reference proteome</keyword>
<dbReference type="InterPro" id="IPR010992">
    <property type="entry name" value="IHF-like_DNA-bd_dom_sf"/>
</dbReference>
<proteinExistence type="inferred from homology"/>
<dbReference type="SMART" id="SM00411">
    <property type="entry name" value="BHL"/>
    <property type="match status" value="1"/>
</dbReference>
<dbReference type="GO" id="GO:0030261">
    <property type="term" value="P:chromosome condensation"/>
    <property type="evidence" value="ECO:0007669"/>
    <property type="project" value="UniProtKB-KW"/>
</dbReference>
<dbReference type="GO" id="GO:0003677">
    <property type="term" value="F:DNA binding"/>
    <property type="evidence" value="ECO:0007669"/>
    <property type="project" value="UniProtKB-KW"/>
</dbReference>
<evidence type="ECO:0000313" key="6">
    <source>
        <dbReference type="Proteomes" id="UP000450917"/>
    </source>
</evidence>
<keyword evidence="2" id="KW-0226">DNA condensation</keyword>
<evidence type="ECO:0000256" key="2">
    <source>
        <dbReference type="ARBA" id="ARBA00023067"/>
    </source>
</evidence>
<dbReference type="AlphaFoldDB" id="A0A7X2Z6M0"/>
<dbReference type="GO" id="GO:0005829">
    <property type="term" value="C:cytosol"/>
    <property type="evidence" value="ECO:0007669"/>
    <property type="project" value="TreeGrafter"/>
</dbReference>
<dbReference type="Gene3D" id="4.10.520.10">
    <property type="entry name" value="IHF-like DNA-binding proteins"/>
    <property type="match status" value="1"/>
</dbReference>
<comment type="caution">
    <text evidence="5">The sequence shown here is derived from an EMBL/GenBank/DDBJ whole genome shotgun (WGS) entry which is preliminary data.</text>
</comment>
<evidence type="ECO:0000256" key="3">
    <source>
        <dbReference type="ARBA" id="ARBA00023125"/>
    </source>
</evidence>
<dbReference type="RefSeq" id="WP_127610806.1">
    <property type="nucleotide sequence ID" value="NZ_JARTHJ010000028.1"/>
</dbReference>
<accession>A0A7X2Z6M0</accession>
<keyword evidence="3" id="KW-0238">DNA-binding</keyword>
<dbReference type="PANTHER" id="PTHR33175">
    <property type="entry name" value="DNA-BINDING PROTEIN HU"/>
    <property type="match status" value="1"/>
</dbReference>
<reference evidence="5 6" key="1">
    <citation type="submission" date="2019-11" db="EMBL/GenBank/DDBJ databases">
        <title>Draft genome sequences of five Paenibacillus species of dairy origin.</title>
        <authorList>
            <person name="Olajide A.M."/>
            <person name="Chen S."/>
            <person name="Lapointe G."/>
        </authorList>
    </citation>
    <scope>NUCLEOTIDE SEQUENCE [LARGE SCALE GENOMIC DNA]</scope>
    <source>
        <strain evidence="5 6">2CS3</strain>
    </source>
</reference>
<dbReference type="SUPFAM" id="SSF47729">
    <property type="entry name" value="IHF-like DNA-binding proteins"/>
    <property type="match status" value="1"/>
</dbReference>
<dbReference type="Pfam" id="PF00216">
    <property type="entry name" value="Bac_DNA_binding"/>
    <property type="match status" value="1"/>
</dbReference>
<evidence type="ECO:0000256" key="1">
    <source>
        <dbReference type="ARBA" id="ARBA00010529"/>
    </source>
</evidence>
<evidence type="ECO:0000256" key="4">
    <source>
        <dbReference type="RuleBase" id="RU003939"/>
    </source>
</evidence>
<organism evidence="5 6">
    <name type="scientific">Paenibacillus validus</name>
    <dbReference type="NCBI Taxonomy" id="44253"/>
    <lineage>
        <taxon>Bacteria</taxon>
        <taxon>Bacillati</taxon>
        <taxon>Bacillota</taxon>
        <taxon>Bacilli</taxon>
        <taxon>Bacillales</taxon>
        <taxon>Paenibacillaceae</taxon>
        <taxon>Paenibacillus</taxon>
    </lineage>
</organism>
<name>A0A7X2Z6M0_9BACL</name>
<dbReference type="PRINTS" id="PR01727">
    <property type="entry name" value="DNABINDINGHU"/>
</dbReference>
<evidence type="ECO:0000313" key="5">
    <source>
        <dbReference type="EMBL" id="MUG69274.1"/>
    </source>
</evidence>
<protein>
    <submittedName>
        <fullName evidence="5">Integration host factor</fullName>
    </submittedName>
</protein>
<sequence>MNRDDLIEKVAKSSGFSKKNAEMAVASVLDSIFDALKQGEDVQLHGFGNFDVRDREARMGRNRKTGQEIELPAGKVPVFSAGKALKQALN</sequence>
<dbReference type="InterPro" id="IPR000119">
    <property type="entry name" value="Hist_DNA-bd"/>
</dbReference>